<evidence type="ECO:0000313" key="2">
    <source>
        <dbReference type="Proteomes" id="UP001642720"/>
    </source>
</evidence>
<evidence type="ECO:0008006" key="3">
    <source>
        <dbReference type="Google" id="ProtNLM"/>
    </source>
</evidence>
<organism evidence="1 2">
    <name type="scientific">Trichoderma ghanense</name>
    <dbReference type="NCBI Taxonomy" id="65468"/>
    <lineage>
        <taxon>Eukaryota</taxon>
        <taxon>Fungi</taxon>
        <taxon>Dikarya</taxon>
        <taxon>Ascomycota</taxon>
        <taxon>Pezizomycotina</taxon>
        <taxon>Sordariomycetes</taxon>
        <taxon>Hypocreomycetidae</taxon>
        <taxon>Hypocreales</taxon>
        <taxon>Hypocreaceae</taxon>
        <taxon>Trichoderma</taxon>
    </lineage>
</organism>
<proteinExistence type="predicted"/>
<name>A0ABY2HCA9_9HYPO</name>
<reference evidence="1 2" key="1">
    <citation type="submission" date="2018-01" db="EMBL/GenBank/DDBJ databases">
        <title>Genome characterization of the sugarcane-associated fungus Trichoderma ghanense CCMA-1212 and their application in lignocelulose bioconversion.</title>
        <authorList>
            <person name="Steindorff A.S."/>
            <person name="Mendes T.D."/>
            <person name="Vilela E.S.D."/>
            <person name="Rodrigues D.S."/>
            <person name="Formighieri E.F."/>
            <person name="Melo I.S."/>
            <person name="Favaro L.C.L."/>
        </authorList>
    </citation>
    <scope>NUCLEOTIDE SEQUENCE [LARGE SCALE GENOMIC DNA]</scope>
    <source>
        <strain evidence="1 2">CCMA-1212</strain>
    </source>
</reference>
<dbReference type="RefSeq" id="XP_073561176.1">
    <property type="nucleotide sequence ID" value="XM_073699875.1"/>
</dbReference>
<keyword evidence="2" id="KW-1185">Reference proteome</keyword>
<accession>A0ABY2HCA9</accession>
<comment type="caution">
    <text evidence="1">The sequence shown here is derived from an EMBL/GenBank/DDBJ whole genome shotgun (WGS) entry which is preliminary data.</text>
</comment>
<dbReference type="GeneID" id="300574325"/>
<gene>
    <name evidence="1" type="ORF">CCMA1212_002493</name>
</gene>
<protein>
    <recommendedName>
        <fullName evidence="3">Secreted protein</fullName>
    </recommendedName>
</protein>
<dbReference type="EMBL" id="PPTA01000003">
    <property type="protein sequence ID" value="TFB04975.1"/>
    <property type="molecule type" value="Genomic_DNA"/>
</dbReference>
<evidence type="ECO:0000313" key="1">
    <source>
        <dbReference type="EMBL" id="TFB04975.1"/>
    </source>
</evidence>
<dbReference type="Proteomes" id="UP001642720">
    <property type="component" value="Unassembled WGS sequence"/>
</dbReference>
<sequence>MSAQSFRLCWFSHSPQVWHLVNHLAACFIVGRPWCGTTEVDAERPSRLMIWRCWRCPGSEWWRFGPLSRRPGLLNGGKSDNCSIP</sequence>